<proteinExistence type="predicted"/>
<protein>
    <submittedName>
        <fullName evidence="2">Uncharacterized protein</fullName>
    </submittedName>
</protein>
<dbReference type="AlphaFoldDB" id="A0A8H2WCT1"/>
<evidence type="ECO:0000313" key="2">
    <source>
        <dbReference type="EMBL" id="CAE6355029.1"/>
    </source>
</evidence>
<feature type="compositionally biased region" description="Acidic residues" evidence="1">
    <location>
        <begin position="34"/>
        <end position="43"/>
    </location>
</feature>
<feature type="compositionally biased region" description="Basic residues" evidence="1">
    <location>
        <begin position="209"/>
        <end position="221"/>
    </location>
</feature>
<comment type="caution">
    <text evidence="2">The sequence shown here is derived from an EMBL/GenBank/DDBJ whole genome shotgun (WGS) entry which is preliminary data.</text>
</comment>
<accession>A0A8H2WCT1</accession>
<feature type="compositionally biased region" description="Low complexity" evidence="1">
    <location>
        <begin position="88"/>
        <end position="98"/>
    </location>
</feature>
<reference evidence="2" key="1">
    <citation type="submission" date="2021-01" db="EMBL/GenBank/DDBJ databases">
        <authorList>
            <person name="Kaushik A."/>
        </authorList>
    </citation>
    <scope>NUCLEOTIDE SEQUENCE</scope>
    <source>
        <strain evidence="2">AG1-1A</strain>
    </source>
</reference>
<feature type="compositionally biased region" description="Polar residues" evidence="1">
    <location>
        <begin position="105"/>
        <end position="114"/>
    </location>
</feature>
<evidence type="ECO:0000313" key="3">
    <source>
        <dbReference type="Proteomes" id="UP000663840"/>
    </source>
</evidence>
<feature type="compositionally biased region" description="Acidic residues" evidence="1">
    <location>
        <begin position="192"/>
        <end position="203"/>
    </location>
</feature>
<feature type="non-terminal residue" evidence="2">
    <location>
        <position position="341"/>
    </location>
</feature>
<feature type="compositionally biased region" description="Low complexity" evidence="1">
    <location>
        <begin position="267"/>
        <end position="292"/>
    </location>
</feature>
<evidence type="ECO:0000256" key="1">
    <source>
        <dbReference type="SAM" id="MobiDB-lite"/>
    </source>
</evidence>
<organism evidence="2 3">
    <name type="scientific">Rhizoctonia solani</name>
    <dbReference type="NCBI Taxonomy" id="456999"/>
    <lineage>
        <taxon>Eukaryota</taxon>
        <taxon>Fungi</taxon>
        <taxon>Dikarya</taxon>
        <taxon>Basidiomycota</taxon>
        <taxon>Agaricomycotina</taxon>
        <taxon>Agaricomycetes</taxon>
        <taxon>Cantharellales</taxon>
        <taxon>Ceratobasidiaceae</taxon>
        <taxon>Rhizoctonia</taxon>
    </lineage>
</organism>
<sequence>DWPDGEDWPIEEDQPNGEDQPNHPPVDKQLLNDASEDDEDEEGAEIKRMAGKRRCRIEDSDSEEDNQHVHPLGSQTPSALCASSAIPTSTYTSSSFTSLPGVDQGNKSQSSLSSKRAKATAGNPPTAPKSVASTKPSARPPKGPTPASKPATSKPTAASKGTKPALTQAAAAARPQGHKRKENTKPEKGQEFEPESELDEAEQDIPPAKRQKANTKGKGKAVYRSNSWARKCQEEVAGLATAGTTTKKKIKTASRSSKSAPNVAGPSTSVVSASSVAAAVASVSSVTASATSKPRRRPIPRPPPQNTQVAGSLAAKSELIDIFDMSQANNNQRNTRSRTKK</sequence>
<feature type="region of interest" description="Disordered" evidence="1">
    <location>
        <begin position="1"/>
        <end position="313"/>
    </location>
</feature>
<feature type="compositionally biased region" description="Acidic residues" evidence="1">
    <location>
        <begin position="1"/>
        <end position="16"/>
    </location>
</feature>
<dbReference type="Proteomes" id="UP000663840">
    <property type="component" value="Unassembled WGS sequence"/>
</dbReference>
<gene>
    <name evidence="2" type="ORF">RDB_LOCUS10367</name>
</gene>
<name>A0A8H2WCT1_9AGAM</name>
<dbReference type="EMBL" id="CAJMWR010000196">
    <property type="protein sequence ID" value="CAE6355029.1"/>
    <property type="molecule type" value="Genomic_DNA"/>
</dbReference>